<feature type="domain" description="Myb/SANT-like" evidence="2">
    <location>
        <begin position="157"/>
        <end position="252"/>
    </location>
</feature>
<organism evidence="3 4">
    <name type="scientific">Puccinia striiformis</name>
    <dbReference type="NCBI Taxonomy" id="27350"/>
    <lineage>
        <taxon>Eukaryota</taxon>
        <taxon>Fungi</taxon>
        <taxon>Dikarya</taxon>
        <taxon>Basidiomycota</taxon>
        <taxon>Pucciniomycotina</taxon>
        <taxon>Pucciniomycetes</taxon>
        <taxon>Pucciniales</taxon>
        <taxon>Pucciniaceae</taxon>
        <taxon>Puccinia</taxon>
    </lineage>
</organism>
<reference evidence="4" key="2">
    <citation type="journal article" date="2018" name="BMC Genomics">
        <title>Genomic insights into host adaptation between the wheat stripe rust pathogen (Puccinia striiformis f. sp. tritici) and the barley stripe rust pathogen (Puccinia striiformis f. sp. hordei).</title>
        <authorList>
            <person name="Xia C."/>
            <person name="Wang M."/>
            <person name="Yin C."/>
            <person name="Cornejo O.E."/>
            <person name="Hulbert S.H."/>
            <person name="Chen X."/>
        </authorList>
    </citation>
    <scope>NUCLEOTIDE SEQUENCE [LARGE SCALE GENOMIC DNA]</scope>
    <source>
        <strain evidence="4">93TX-2</strain>
    </source>
</reference>
<dbReference type="Proteomes" id="UP000238274">
    <property type="component" value="Unassembled WGS sequence"/>
</dbReference>
<dbReference type="InterPro" id="IPR024752">
    <property type="entry name" value="Myb/SANT-like_dom"/>
</dbReference>
<dbReference type="EMBL" id="PKSM01000357">
    <property type="protein sequence ID" value="POV96787.1"/>
    <property type="molecule type" value="Genomic_DNA"/>
</dbReference>
<dbReference type="OrthoDB" id="2507574at2759"/>
<feature type="region of interest" description="Disordered" evidence="1">
    <location>
        <begin position="296"/>
        <end position="361"/>
    </location>
</feature>
<feature type="compositionally biased region" description="Polar residues" evidence="1">
    <location>
        <begin position="306"/>
        <end position="323"/>
    </location>
</feature>
<proteinExistence type="predicted"/>
<comment type="caution">
    <text evidence="3">The sequence shown here is derived from an EMBL/GenBank/DDBJ whole genome shotgun (WGS) entry which is preliminary data.</text>
</comment>
<feature type="compositionally biased region" description="Polar residues" evidence="1">
    <location>
        <begin position="130"/>
        <end position="143"/>
    </location>
</feature>
<feature type="region of interest" description="Disordered" evidence="1">
    <location>
        <begin position="100"/>
        <end position="143"/>
    </location>
</feature>
<feature type="compositionally biased region" description="Polar residues" evidence="1">
    <location>
        <begin position="104"/>
        <end position="113"/>
    </location>
</feature>
<evidence type="ECO:0000313" key="4">
    <source>
        <dbReference type="Proteomes" id="UP000238274"/>
    </source>
</evidence>
<evidence type="ECO:0000259" key="2">
    <source>
        <dbReference type="Pfam" id="PF12776"/>
    </source>
</evidence>
<feature type="region of interest" description="Disordered" evidence="1">
    <location>
        <begin position="416"/>
        <end position="449"/>
    </location>
</feature>
<name>A0A2S4UHS8_9BASI</name>
<sequence length="531" mass="59299">MGTLSLIFVGIYIGKQRGYVCQAQQHPAILRTPGYRQNRPINSRGDSCAMPLQRTLLPPQVPTSNSRAEPGVDRAQTLQDMIDARSNEWNSFKVLAINPLGAHPTQSTPTATPQHPLDWPNPPTSRQRENGTSPNNKTDVLQNPQNDISVTWTPTHTWHCDHTTAFLEAILDQQHKSKYESATGDLESQGWTNLAEIMNKKFGAGYHHIWLRSRLDHIRKLYLDTKLLRNRFGFQWNESTSMVTADNNAWKRLVEEDPNNTLFEFQYKSISWYSLAERVFSGSALTNKQLPSFFNHSQNQKREIPNNETSSLNTGINSSTMQPLANKRNNETLSLDDDGNAPSSPESRATKQPRLSSRGLTNEQIDIISNAFADSDSANTVQPTLVTQSESEPLNPPIDPGASAKLCVLEKMNGTRAPHHEDQGGCGVSSSSVPRPQNQSQRPETNLPKENVEISLSTISQKNVNLQNPTIGAITMMASLFVDQVSTLEFVRFIQVVENEMNATIFLSLISTTNTSICKTWLLQKANQIQI</sequence>
<reference evidence="4" key="3">
    <citation type="journal article" date="2018" name="Mol. Plant Microbe Interact.">
        <title>Genome sequence resources for the wheat stripe rust pathogen (Puccinia striiformis f. sp. tritici) and the barley stripe rust pathogen (Puccinia striiformis f. sp. hordei).</title>
        <authorList>
            <person name="Xia C."/>
            <person name="Wang M."/>
            <person name="Yin C."/>
            <person name="Cornejo O.E."/>
            <person name="Hulbert S.H."/>
            <person name="Chen X."/>
        </authorList>
    </citation>
    <scope>NUCLEOTIDE SEQUENCE [LARGE SCALE GENOMIC DNA]</scope>
    <source>
        <strain evidence="4">93TX-2</strain>
    </source>
</reference>
<evidence type="ECO:0000313" key="3">
    <source>
        <dbReference type="EMBL" id="POV96787.1"/>
    </source>
</evidence>
<dbReference type="VEuPathDB" id="FungiDB:PSHT_14952"/>
<gene>
    <name evidence="3" type="ORF">PSHT_14952</name>
</gene>
<protein>
    <recommendedName>
        <fullName evidence="2">Myb/SANT-like domain-containing protein</fullName>
    </recommendedName>
</protein>
<dbReference type="Pfam" id="PF12776">
    <property type="entry name" value="Myb_DNA-bind_3"/>
    <property type="match status" value="1"/>
</dbReference>
<accession>A0A2S4UHS8</accession>
<feature type="compositionally biased region" description="Polar residues" evidence="1">
    <location>
        <begin position="428"/>
        <end position="444"/>
    </location>
</feature>
<evidence type="ECO:0000256" key="1">
    <source>
        <dbReference type="SAM" id="MobiDB-lite"/>
    </source>
</evidence>
<dbReference type="PANTHER" id="PTHR46929:SF3">
    <property type="entry name" value="MYB_SANT-LIKE DOMAIN-CONTAINING PROTEIN"/>
    <property type="match status" value="1"/>
</dbReference>
<keyword evidence="4" id="KW-1185">Reference proteome</keyword>
<dbReference type="VEuPathDB" id="FungiDB:PSTT_11689"/>
<dbReference type="PANTHER" id="PTHR46929">
    <property type="entry name" value="EXPRESSED PROTEIN"/>
    <property type="match status" value="1"/>
</dbReference>
<dbReference type="AlphaFoldDB" id="A0A2S4UHS8"/>
<reference evidence="3 4" key="1">
    <citation type="submission" date="2017-12" db="EMBL/GenBank/DDBJ databases">
        <title>Gene loss provides genomic basis for host adaptation in cereal stripe rust fungi.</title>
        <authorList>
            <person name="Xia C."/>
        </authorList>
    </citation>
    <scope>NUCLEOTIDE SEQUENCE [LARGE SCALE GENOMIC DNA]</scope>
    <source>
        <strain evidence="3 4">93TX-2</strain>
    </source>
</reference>